<evidence type="ECO:0000256" key="10">
    <source>
        <dbReference type="ARBA" id="ARBA00023002"/>
    </source>
</evidence>
<sequence length="192" mass="22731">MRLYKNPDVQEKILPEIQDVDRNLDGKPLTYDIILNMHYMDMLPRHCPRHRVCSDDTTYELKTVEKLELRKSDAIWIPLGALRTHREPQYYENPNKFDPERSRFALLESKVLIYYLLRDFHLAAAKKFSIPLKLDANENHIIRLIIINMLMKARGMLNNNSPKSHSRERSGIDIVGQRFLFILLLDFKPMLL</sequence>
<evidence type="ECO:0000256" key="7">
    <source>
        <dbReference type="ARBA" id="ARBA00022723"/>
    </source>
</evidence>
<reference evidence="15" key="1">
    <citation type="submission" date="2015-01" db="EMBL/GenBank/DDBJ databases">
        <authorList>
            <person name="Aksoy S."/>
            <person name="Warren W."/>
            <person name="Wilson R.K."/>
        </authorList>
    </citation>
    <scope>NUCLEOTIDE SEQUENCE [LARGE SCALE GENOMIC DNA]</scope>
    <source>
        <strain evidence="15">IAEA</strain>
    </source>
</reference>
<comment type="similarity">
    <text evidence="5">Belongs to the cytochrome P450 family.</text>
</comment>
<dbReference type="GO" id="GO:0020037">
    <property type="term" value="F:heme binding"/>
    <property type="evidence" value="ECO:0007669"/>
    <property type="project" value="InterPro"/>
</dbReference>
<dbReference type="GO" id="GO:0004497">
    <property type="term" value="F:monooxygenase activity"/>
    <property type="evidence" value="ECO:0007669"/>
    <property type="project" value="UniProtKB-KW"/>
</dbReference>
<dbReference type="GO" id="GO:0005506">
    <property type="term" value="F:iron ion binding"/>
    <property type="evidence" value="ECO:0007669"/>
    <property type="project" value="InterPro"/>
</dbReference>
<keyword evidence="9" id="KW-0492">Microsome</keyword>
<dbReference type="PANTHER" id="PTHR24292:SF54">
    <property type="entry name" value="CYP9F3-RELATED"/>
    <property type="match status" value="1"/>
</dbReference>
<dbReference type="Gene3D" id="1.10.630.10">
    <property type="entry name" value="Cytochrome P450"/>
    <property type="match status" value="1"/>
</dbReference>
<comment type="function">
    <text evidence="2">May be involved in the metabolism of insect hormones and in the breakdown of synthetic insecticides.</text>
</comment>
<evidence type="ECO:0000256" key="9">
    <source>
        <dbReference type="ARBA" id="ARBA00022848"/>
    </source>
</evidence>
<dbReference type="InterPro" id="IPR050476">
    <property type="entry name" value="Insect_CytP450_Detox"/>
</dbReference>
<evidence type="ECO:0000256" key="12">
    <source>
        <dbReference type="ARBA" id="ARBA00023033"/>
    </source>
</evidence>
<dbReference type="STRING" id="67801.A0A1B0C588"/>
<keyword evidence="6" id="KW-0349">Heme</keyword>
<evidence type="ECO:0000256" key="3">
    <source>
        <dbReference type="ARBA" id="ARBA00004174"/>
    </source>
</evidence>
<reference evidence="14" key="2">
    <citation type="submission" date="2020-05" db="UniProtKB">
        <authorList>
            <consortium name="EnsemblMetazoa"/>
        </authorList>
    </citation>
    <scope>IDENTIFICATION</scope>
    <source>
        <strain evidence="14">IAEA</strain>
    </source>
</reference>
<proteinExistence type="inferred from homology"/>
<dbReference type="InterPro" id="IPR001128">
    <property type="entry name" value="Cyt_P450"/>
</dbReference>
<dbReference type="Proteomes" id="UP000092460">
    <property type="component" value="Unassembled WGS sequence"/>
</dbReference>
<name>A0A1B0C588_9MUSC</name>
<comment type="subcellular location">
    <subcellularLocation>
        <location evidence="4">Endoplasmic reticulum membrane</location>
        <topology evidence="4">Peripheral membrane protein</topology>
    </subcellularLocation>
    <subcellularLocation>
        <location evidence="3">Microsome membrane</location>
        <topology evidence="3">Peripheral membrane protein</topology>
    </subcellularLocation>
</comment>
<evidence type="ECO:0000256" key="11">
    <source>
        <dbReference type="ARBA" id="ARBA00023004"/>
    </source>
</evidence>
<keyword evidence="8" id="KW-0256">Endoplasmic reticulum</keyword>
<dbReference type="InterPro" id="IPR036396">
    <property type="entry name" value="Cyt_P450_sf"/>
</dbReference>
<protein>
    <recommendedName>
        <fullName evidence="16">Cytochrome P450</fullName>
    </recommendedName>
</protein>
<evidence type="ECO:0000256" key="6">
    <source>
        <dbReference type="ARBA" id="ARBA00022617"/>
    </source>
</evidence>
<evidence type="ECO:0000256" key="4">
    <source>
        <dbReference type="ARBA" id="ARBA00004406"/>
    </source>
</evidence>
<evidence type="ECO:0000256" key="5">
    <source>
        <dbReference type="ARBA" id="ARBA00010617"/>
    </source>
</evidence>
<comment type="cofactor">
    <cofactor evidence="1">
        <name>heme</name>
        <dbReference type="ChEBI" id="CHEBI:30413"/>
    </cofactor>
</comment>
<dbReference type="Pfam" id="PF00067">
    <property type="entry name" value="p450"/>
    <property type="match status" value="1"/>
</dbReference>
<accession>A0A1B0C588</accession>
<evidence type="ECO:0008006" key="16">
    <source>
        <dbReference type="Google" id="ProtNLM"/>
    </source>
</evidence>
<dbReference type="SUPFAM" id="SSF48264">
    <property type="entry name" value="Cytochrome P450"/>
    <property type="match status" value="1"/>
</dbReference>
<organism evidence="14 15">
    <name type="scientific">Glossina palpalis gambiensis</name>
    <dbReference type="NCBI Taxonomy" id="67801"/>
    <lineage>
        <taxon>Eukaryota</taxon>
        <taxon>Metazoa</taxon>
        <taxon>Ecdysozoa</taxon>
        <taxon>Arthropoda</taxon>
        <taxon>Hexapoda</taxon>
        <taxon>Insecta</taxon>
        <taxon>Pterygota</taxon>
        <taxon>Neoptera</taxon>
        <taxon>Endopterygota</taxon>
        <taxon>Diptera</taxon>
        <taxon>Brachycera</taxon>
        <taxon>Muscomorpha</taxon>
        <taxon>Hippoboscoidea</taxon>
        <taxon>Glossinidae</taxon>
        <taxon>Glossina</taxon>
    </lineage>
</organism>
<dbReference type="PANTHER" id="PTHR24292">
    <property type="entry name" value="CYTOCHROME P450"/>
    <property type="match status" value="1"/>
</dbReference>
<dbReference type="GO" id="GO:0005789">
    <property type="term" value="C:endoplasmic reticulum membrane"/>
    <property type="evidence" value="ECO:0007669"/>
    <property type="project" value="UniProtKB-SubCell"/>
</dbReference>
<evidence type="ECO:0000256" key="13">
    <source>
        <dbReference type="ARBA" id="ARBA00023136"/>
    </source>
</evidence>
<dbReference type="VEuPathDB" id="VectorBase:GPPI049495"/>
<evidence type="ECO:0000256" key="1">
    <source>
        <dbReference type="ARBA" id="ARBA00001971"/>
    </source>
</evidence>
<dbReference type="GO" id="GO:0016705">
    <property type="term" value="F:oxidoreductase activity, acting on paired donors, with incorporation or reduction of molecular oxygen"/>
    <property type="evidence" value="ECO:0007669"/>
    <property type="project" value="InterPro"/>
</dbReference>
<evidence type="ECO:0000256" key="8">
    <source>
        <dbReference type="ARBA" id="ARBA00022824"/>
    </source>
</evidence>
<evidence type="ECO:0000313" key="15">
    <source>
        <dbReference type="Proteomes" id="UP000092460"/>
    </source>
</evidence>
<keyword evidence="7" id="KW-0479">Metal-binding</keyword>
<keyword evidence="15" id="KW-1185">Reference proteome</keyword>
<keyword evidence="13" id="KW-0472">Membrane</keyword>
<dbReference type="EMBL" id="JXJN01025888">
    <property type="status" value="NOT_ANNOTATED_CDS"/>
    <property type="molecule type" value="Genomic_DNA"/>
</dbReference>
<keyword evidence="12" id="KW-0503">Monooxygenase</keyword>
<keyword evidence="11" id="KW-0408">Iron</keyword>
<keyword evidence="10" id="KW-0560">Oxidoreductase</keyword>
<evidence type="ECO:0000256" key="2">
    <source>
        <dbReference type="ARBA" id="ARBA00003690"/>
    </source>
</evidence>
<dbReference type="AlphaFoldDB" id="A0A1B0C588"/>
<dbReference type="EnsemblMetazoa" id="GPPI049495-RA">
    <property type="protein sequence ID" value="GPPI049495-PA"/>
    <property type="gene ID" value="GPPI049495"/>
</dbReference>
<evidence type="ECO:0000313" key="14">
    <source>
        <dbReference type="EnsemblMetazoa" id="GPPI049495-PA"/>
    </source>
</evidence>